<name>A0A1H4B3H0_BIZPA</name>
<evidence type="ECO:0000259" key="6">
    <source>
        <dbReference type="Pfam" id="PF07730"/>
    </source>
</evidence>
<sequence length="281" mass="31573">MNIVLFFILISTQNVSTAAERYLLAYMIGVLLIVCSLIIIFFIVFQKRKNKLLLEKIEREQAFQEEISITQIEIQEQTLKNIGQELHDNVGQILSVANMNMSILAMQVPADLKESFTDTKQAVKDSLSELRALSKTLNSDVISNRGLQESISSEINRLNKLKLIDASIEVKGNPALFTEGKQSIILFRILQECISNTIKYAKATSFQIVLNFTQDHLIITAIDNGIGFDIASAEKGSGLINMRNRAELINAQFKLTTANGQGMKLEINYPYQEAFKSSFKK</sequence>
<keyword evidence="4" id="KW-0812">Transmembrane</keyword>
<dbReference type="RefSeq" id="WP_245705899.1">
    <property type="nucleotide sequence ID" value="NZ_FNQK01000013.1"/>
</dbReference>
<dbReference type="InterPro" id="IPR003594">
    <property type="entry name" value="HATPase_dom"/>
</dbReference>
<evidence type="ECO:0000259" key="5">
    <source>
        <dbReference type="Pfam" id="PF02518"/>
    </source>
</evidence>
<dbReference type="InterPro" id="IPR050482">
    <property type="entry name" value="Sensor_HK_TwoCompSys"/>
</dbReference>
<evidence type="ECO:0000256" key="1">
    <source>
        <dbReference type="ARBA" id="ARBA00022679"/>
    </source>
</evidence>
<dbReference type="SUPFAM" id="SSF55874">
    <property type="entry name" value="ATPase domain of HSP90 chaperone/DNA topoisomerase II/histidine kinase"/>
    <property type="match status" value="1"/>
</dbReference>
<keyword evidence="4" id="KW-1133">Transmembrane helix</keyword>
<evidence type="ECO:0000256" key="3">
    <source>
        <dbReference type="ARBA" id="ARBA00023012"/>
    </source>
</evidence>
<dbReference type="Pfam" id="PF02518">
    <property type="entry name" value="HATPase_c"/>
    <property type="match status" value="1"/>
</dbReference>
<dbReference type="InterPro" id="IPR036890">
    <property type="entry name" value="HATPase_C_sf"/>
</dbReference>
<reference evidence="7 8" key="1">
    <citation type="submission" date="2016-10" db="EMBL/GenBank/DDBJ databases">
        <authorList>
            <person name="de Groot N.N."/>
        </authorList>
    </citation>
    <scope>NUCLEOTIDE SEQUENCE [LARGE SCALE GENOMIC DNA]</scope>
    <source>
        <strain evidence="7 8">DSM 23842</strain>
    </source>
</reference>
<dbReference type="GO" id="GO:0000155">
    <property type="term" value="F:phosphorelay sensor kinase activity"/>
    <property type="evidence" value="ECO:0007669"/>
    <property type="project" value="InterPro"/>
</dbReference>
<keyword evidence="3" id="KW-0902">Two-component regulatory system</keyword>
<gene>
    <name evidence="7" type="ORF">SAMN04487990_11320</name>
</gene>
<feature type="transmembrane region" description="Helical" evidence="4">
    <location>
        <begin position="24"/>
        <end position="45"/>
    </location>
</feature>
<evidence type="ECO:0000313" key="7">
    <source>
        <dbReference type="EMBL" id="SEA42627.1"/>
    </source>
</evidence>
<dbReference type="InterPro" id="IPR011712">
    <property type="entry name" value="Sig_transdc_His_kin_sub3_dim/P"/>
</dbReference>
<proteinExistence type="predicted"/>
<protein>
    <submittedName>
        <fullName evidence="7">Uncharacterized protein</fullName>
    </submittedName>
</protein>
<keyword evidence="1" id="KW-0808">Transferase</keyword>
<dbReference type="PANTHER" id="PTHR24421">
    <property type="entry name" value="NITRATE/NITRITE SENSOR PROTEIN NARX-RELATED"/>
    <property type="match status" value="1"/>
</dbReference>
<dbReference type="Gene3D" id="1.20.5.1930">
    <property type="match status" value="1"/>
</dbReference>
<keyword evidence="8" id="KW-1185">Reference proteome</keyword>
<dbReference type="Proteomes" id="UP000198846">
    <property type="component" value="Unassembled WGS sequence"/>
</dbReference>
<accession>A0A1H4B3H0</accession>
<keyword evidence="2" id="KW-0418">Kinase</keyword>
<dbReference type="EMBL" id="FNQK01000013">
    <property type="protein sequence ID" value="SEA42627.1"/>
    <property type="molecule type" value="Genomic_DNA"/>
</dbReference>
<dbReference type="Gene3D" id="3.30.565.10">
    <property type="entry name" value="Histidine kinase-like ATPase, C-terminal domain"/>
    <property type="match status" value="1"/>
</dbReference>
<dbReference type="GO" id="GO:0016020">
    <property type="term" value="C:membrane"/>
    <property type="evidence" value="ECO:0007669"/>
    <property type="project" value="InterPro"/>
</dbReference>
<dbReference type="STRING" id="283786.SAMN04487990_11320"/>
<dbReference type="GO" id="GO:0046983">
    <property type="term" value="F:protein dimerization activity"/>
    <property type="evidence" value="ECO:0007669"/>
    <property type="project" value="InterPro"/>
</dbReference>
<evidence type="ECO:0000313" key="8">
    <source>
        <dbReference type="Proteomes" id="UP000198846"/>
    </source>
</evidence>
<dbReference type="CDD" id="cd16917">
    <property type="entry name" value="HATPase_UhpB-NarQ-NarX-like"/>
    <property type="match status" value="1"/>
</dbReference>
<keyword evidence="4" id="KW-0472">Membrane</keyword>
<dbReference type="Pfam" id="PF07730">
    <property type="entry name" value="HisKA_3"/>
    <property type="match status" value="1"/>
</dbReference>
<organism evidence="7 8">
    <name type="scientific">Bizionia paragorgiae</name>
    <dbReference type="NCBI Taxonomy" id="283786"/>
    <lineage>
        <taxon>Bacteria</taxon>
        <taxon>Pseudomonadati</taxon>
        <taxon>Bacteroidota</taxon>
        <taxon>Flavobacteriia</taxon>
        <taxon>Flavobacteriales</taxon>
        <taxon>Flavobacteriaceae</taxon>
        <taxon>Bizionia</taxon>
    </lineage>
</organism>
<dbReference type="AlphaFoldDB" id="A0A1H4B3H0"/>
<feature type="domain" description="Signal transduction histidine kinase subgroup 3 dimerisation and phosphoacceptor" evidence="6">
    <location>
        <begin position="81"/>
        <end position="139"/>
    </location>
</feature>
<feature type="domain" description="Histidine kinase/HSP90-like ATPase" evidence="5">
    <location>
        <begin position="184"/>
        <end position="271"/>
    </location>
</feature>
<evidence type="ECO:0000256" key="2">
    <source>
        <dbReference type="ARBA" id="ARBA00022777"/>
    </source>
</evidence>
<evidence type="ECO:0000256" key="4">
    <source>
        <dbReference type="SAM" id="Phobius"/>
    </source>
</evidence>